<name>A0ABD2CVU4_VESMC</name>
<gene>
    <name evidence="1" type="ORF">V1477_002202</name>
</gene>
<dbReference type="AlphaFoldDB" id="A0ABD2CVU4"/>
<keyword evidence="2" id="KW-1185">Reference proteome</keyword>
<evidence type="ECO:0000313" key="2">
    <source>
        <dbReference type="Proteomes" id="UP001607303"/>
    </source>
</evidence>
<evidence type="ECO:0000313" key="1">
    <source>
        <dbReference type="EMBL" id="KAL2749262.1"/>
    </source>
</evidence>
<reference evidence="1 2" key="1">
    <citation type="journal article" date="2024" name="Ann. Entomol. Soc. Am.">
        <title>Genomic analyses of the southern and eastern yellowjacket wasps (Hymenoptera: Vespidae) reveal evolutionary signatures of social life.</title>
        <authorList>
            <person name="Catto M.A."/>
            <person name="Caine P.B."/>
            <person name="Orr S.E."/>
            <person name="Hunt B.G."/>
            <person name="Goodisman M.A.D."/>
        </authorList>
    </citation>
    <scope>NUCLEOTIDE SEQUENCE [LARGE SCALE GENOMIC DNA]</scope>
    <source>
        <strain evidence="1">232</strain>
        <tissue evidence="1">Head and thorax</tissue>
    </source>
</reference>
<accession>A0ABD2CVU4</accession>
<sequence length="187" mass="21809">MKFVAILIAITTILIRLFCGRVKNFFNKLYVYNTIKEFSGPKEYPIIGNAHLFIATTKGGFLTNVLYGNPEYIKIRSISIILIILKKNSYFCFVLKTLLNSPNITDKSEKYKDLKPVMGNGSFTAPCETHVNNVSYEEELDVRHYIFRCRLDIIYGRIPKYLNLKSWLYPDLIFYNTTMGKKFRMNL</sequence>
<protein>
    <submittedName>
        <fullName evidence="1">Cytochrome P450 4C1-like isoform X1</fullName>
    </submittedName>
</protein>
<dbReference type="EMBL" id="JAYRBN010000027">
    <property type="protein sequence ID" value="KAL2749262.1"/>
    <property type="molecule type" value="Genomic_DNA"/>
</dbReference>
<proteinExistence type="predicted"/>
<dbReference type="Proteomes" id="UP001607303">
    <property type="component" value="Unassembled WGS sequence"/>
</dbReference>
<organism evidence="1 2">
    <name type="scientific">Vespula maculifrons</name>
    <name type="common">Eastern yellow jacket</name>
    <name type="synonym">Wasp</name>
    <dbReference type="NCBI Taxonomy" id="7453"/>
    <lineage>
        <taxon>Eukaryota</taxon>
        <taxon>Metazoa</taxon>
        <taxon>Ecdysozoa</taxon>
        <taxon>Arthropoda</taxon>
        <taxon>Hexapoda</taxon>
        <taxon>Insecta</taxon>
        <taxon>Pterygota</taxon>
        <taxon>Neoptera</taxon>
        <taxon>Endopterygota</taxon>
        <taxon>Hymenoptera</taxon>
        <taxon>Apocrita</taxon>
        <taxon>Aculeata</taxon>
        <taxon>Vespoidea</taxon>
        <taxon>Vespidae</taxon>
        <taxon>Vespinae</taxon>
        <taxon>Vespula</taxon>
    </lineage>
</organism>
<comment type="caution">
    <text evidence="1">The sequence shown here is derived from an EMBL/GenBank/DDBJ whole genome shotgun (WGS) entry which is preliminary data.</text>
</comment>